<keyword evidence="7" id="KW-0548">Nucleotidyltransferase</keyword>
<evidence type="ECO:0000313" key="19">
    <source>
        <dbReference type="EMBL" id="CEQ40295.1"/>
    </source>
</evidence>
<accession>A0A0D6EL00</accession>
<dbReference type="FunFam" id="3.40.50.10190:FF:000011">
    <property type="entry name" value="DNA repair protein REV1"/>
    <property type="match status" value="1"/>
</dbReference>
<dbReference type="GO" id="GO:0046872">
    <property type="term" value="F:metal ion binding"/>
    <property type="evidence" value="ECO:0007669"/>
    <property type="project" value="UniProtKB-KW"/>
</dbReference>
<feature type="domain" description="UmuC" evidence="18">
    <location>
        <begin position="425"/>
        <end position="607"/>
    </location>
</feature>
<dbReference type="GO" id="GO:0006281">
    <property type="term" value="P:DNA repair"/>
    <property type="evidence" value="ECO:0007669"/>
    <property type="project" value="UniProtKB-KW"/>
</dbReference>
<feature type="compositionally biased region" description="Polar residues" evidence="16">
    <location>
        <begin position="814"/>
        <end position="826"/>
    </location>
</feature>
<dbReference type="Pfam" id="PF16727">
    <property type="entry name" value="REV1_C"/>
    <property type="match status" value="1"/>
</dbReference>
<feature type="compositionally biased region" description="Low complexity" evidence="16">
    <location>
        <begin position="1000"/>
        <end position="1009"/>
    </location>
</feature>
<evidence type="ECO:0000256" key="2">
    <source>
        <dbReference type="ARBA" id="ARBA00004123"/>
    </source>
</evidence>
<reference evidence="20" key="1">
    <citation type="submission" date="2015-02" db="EMBL/GenBank/DDBJ databases">
        <authorList>
            <person name="Gon?alves P."/>
        </authorList>
    </citation>
    <scope>NUCLEOTIDE SEQUENCE [LARGE SCALE GENOMIC DNA]</scope>
</reference>
<dbReference type="InterPro" id="IPR017961">
    <property type="entry name" value="DNA_pol_Y-fam_little_finger"/>
</dbReference>
<evidence type="ECO:0000256" key="5">
    <source>
        <dbReference type="ARBA" id="ARBA00022634"/>
    </source>
</evidence>
<dbReference type="SUPFAM" id="SSF52113">
    <property type="entry name" value="BRCT domain"/>
    <property type="match status" value="1"/>
</dbReference>
<dbReference type="PROSITE" id="PS50173">
    <property type="entry name" value="UMUC"/>
    <property type="match status" value="1"/>
</dbReference>
<evidence type="ECO:0000256" key="3">
    <source>
        <dbReference type="ARBA" id="ARBA00010945"/>
    </source>
</evidence>
<dbReference type="InterPro" id="IPR036775">
    <property type="entry name" value="DNA_pol_Y-fam_lit_finger_sf"/>
</dbReference>
<evidence type="ECO:0000256" key="11">
    <source>
        <dbReference type="ARBA" id="ARBA00023125"/>
    </source>
</evidence>
<dbReference type="Gene3D" id="6.10.250.1490">
    <property type="match status" value="1"/>
</dbReference>
<keyword evidence="11" id="KW-0238">DNA-binding</keyword>
<dbReference type="InterPro" id="IPR053848">
    <property type="entry name" value="IMS_HHH_1"/>
</dbReference>
<dbReference type="SUPFAM" id="SSF100879">
    <property type="entry name" value="Lesion bypass DNA polymerase (Y-family), little finger domain"/>
    <property type="match status" value="1"/>
</dbReference>
<organism evidence="19 20">
    <name type="scientific">Sporidiobolus salmonicolor</name>
    <name type="common">Yeast-like fungus</name>
    <name type="synonym">Sporobolomyces salmonicolor</name>
    <dbReference type="NCBI Taxonomy" id="5005"/>
    <lineage>
        <taxon>Eukaryota</taxon>
        <taxon>Fungi</taxon>
        <taxon>Dikarya</taxon>
        <taxon>Basidiomycota</taxon>
        <taxon>Pucciniomycotina</taxon>
        <taxon>Microbotryomycetes</taxon>
        <taxon>Sporidiobolales</taxon>
        <taxon>Sporidiobolaceae</taxon>
        <taxon>Sporobolomyces</taxon>
    </lineage>
</organism>
<proteinExistence type="inferred from homology"/>
<dbReference type="OrthoDB" id="427711at2759"/>
<dbReference type="InterPro" id="IPR038401">
    <property type="entry name" value="Rev1_C_sf"/>
</dbReference>
<dbReference type="Gene3D" id="1.20.58.1280">
    <property type="entry name" value="DNA repair protein Rev1, C-terminal domain"/>
    <property type="match status" value="1"/>
</dbReference>
<dbReference type="Gene3D" id="3.40.1170.60">
    <property type="match status" value="1"/>
</dbReference>
<comment type="function">
    <text evidence="14">Deoxycytidyl transferase involved in DNA repair. Transfers a dCMP residue from dCTP to the 3'-end of a DNA primer in a template-dependent reaction. May assist in the first step in the bypass of abasic lesions by the insertion of a nucleotide opposite the lesion. Required for normal induction of mutations by physical and chemical agents. Involved in mitochondrial DNA mutagenesis.</text>
</comment>
<feature type="region of interest" description="Disordered" evidence="16">
    <location>
        <begin position="802"/>
        <end position="946"/>
    </location>
</feature>
<dbReference type="GO" id="GO:0017125">
    <property type="term" value="F:deoxycytidyl transferase activity"/>
    <property type="evidence" value="ECO:0007669"/>
    <property type="project" value="TreeGrafter"/>
</dbReference>
<dbReference type="Pfam" id="PF11799">
    <property type="entry name" value="IMS_C"/>
    <property type="match status" value="1"/>
</dbReference>
<feature type="region of interest" description="Disordered" evidence="16">
    <location>
        <begin position="223"/>
        <end position="260"/>
    </location>
</feature>
<dbReference type="GO" id="GO:0042276">
    <property type="term" value="P:error-prone translesion synthesis"/>
    <property type="evidence" value="ECO:0007669"/>
    <property type="project" value="TreeGrafter"/>
</dbReference>
<dbReference type="GO" id="GO:0003887">
    <property type="term" value="F:DNA-directed DNA polymerase activity"/>
    <property type="evidence" value="ECO:0007669"/>
    <property type="project" value="InterPro"/>
</dbReference>
<dbReference type="PANTHER" id="PTHR45990:SF1">
    <property type="entry name" value="DNA REPAIR PROTEIN REV1"/>
    <property type="match status" value="1"/>
</dbReference>
<keyword evidence="9" id="KW-0227">DNA damage</keyword>
<dbReference type="EMBL" id="CENE01000006">
    <property type="protein sequence ID" value="CEQ40295.1"/>
    <property type="molecule type" value="Genomic_DNA"/>
</dbReference>
<dbReference type="PROSITE" id="PS50172">
    <property type="entry name" value="BRCT"/>
    <property type="match status" value="1"/>
</dbReference>
<dbReference type="InterPro" id="IPR001357">
    <property type="entry name" value="BRCT_dom"/>
</dbReference>
<dbReference type="GO" id="GO:0005634">
    <property type="term" value="C:nucleus"/>
    <property type="evidence" value="ECO:0007669"/>
    <property type="project" value="UniProtKB-SubCell"/>
</dbReference>
<comment type="cofactor">
    <cofactor evidence="1">
        <name>Mg(2+)</name>
        <dbReference type="ChEBI" id="CHEBI:18420"/>
    </cofactor>
</comment>
<feature type="domain" description="BRCT" evidence="17">
    <location>
        <begin position="103"/>
        <end position="192"/>
    </location>
</feature>
<evidence type="ECO:0000256" key="6">
    <source>
        <dbReference type="ARBA" id="ARBA00022679"/>
    </source>
</evidence>
<name>A0A0D6EL00_SPOSA</name>
<gene>
    <name evidence="19" type="primary">SPOSA6832_01900</name>
</gene>
<dbReference type="GO" id="GO:0070987">
    <property type="term" value="P:error-free translesion synthesis"/>
    <property type="evidence" value="ECO:0007669"/>
    <property type="project" value="UniProtKB-ARBA"/>
</dbReference>
<evidence type="ECO:0000256" key="7">
    <source>
        <dbReference type="ARBA" id="ARBA00022695"/>
    </source>
</evidence>
<evidence type="ECO:0000256" key="4">
    <source>
        <dbReference type="ARBA" id="ARBA00020399"/>
    </source>
</evidence>
<protein>
    <recommendedName>
        <fullName evidence="4">DNA repair protein REV1</fullName>
    </recommendedName>
    <alternativeName>
        <fullName evidence="15">Reversionless protein 1</fullName>
    </alternativeName>
</protein>
<evidence type="ECO:0000256" key="16">
    <source>
        <dbReference type="SAM" id="MobiDB-lite"/>
    </source>
</evidence>
<feature type="compositionally biased region" description="Basic and acidic residues" evidence="16">
    <location>
        <begin position="232"/>
        <end position="244"/>
    </location>
</feature>
<dbReference type="Gene3D" id="3.30.70.270">
    <property type="match status" value="1"/>
</dbReference>
<dbReference type="GO" id="GO:0003684">
    <property type="term" value="F:damaged DNA binding"/>
    <property type="evidence" value="ECO:0007669"/>
    <property type="project" value="InterPro"/>
</dbReference>
<evidence type="ECO:0000259" key="18">
    <source>
        <dbReference type="PROSITE" id="PS50173"/>
    </source>
</evidence>
<feature type="region of interest" description="Disordered" evidence="16">
    <location>
        <begin position="288"/>
        <end position="352"/>
    </location>
</feature>
<dbReference type="CDD" id="cd17719">
    <property type="entry name" value="BRCT_Rev1"/>
    <property type="match status" value="1"/>
</dbReference>
<keyword evidence="12" id="KW-0234">DNA repair</keyword>
<keyword evidence="5" id="KW-0237">DNA synthesis</keyword>
<evidence type="ECO:0000313" key="20">
    <source>
        <dbReference type="Proteomes" id="UP000243876"/>
    </source>
</evidence>
<feature type="compositionally biased region" description="Polar residues" evidence="16">
    <location>
        <begin position="836"/>
        <end position="856"/>
    </location>
</feature>
<evidence type="ECO:0000256" key="12">
    <source>
        <dbReference type="ARBA" id="ARBA00023204"/>
    </source>
</evidence>
<dbReference type="InterPro" id="IPR031991">
    <property type="entry name" value="Rev1_C"/>
</dbReference>
<dbReference type="Gene3D" id="3.40.50.10190">
    <property type="entry name" value="BRCT domain"/>
    <property type="match status" value="1"/>
</dbReference>
<dbReference type="SMART" id="SM00292">
    <property type="entry name" value="BRCT"/>
    <property type="match status" value="1"/>
</dbReference>
<keyword evidence="20" id="KW-1185">Reference proteome</keyword>
<feature type="compositionally biased region" description="Low complexity" evidence="16">
    <location>
        <begin position="906"/>
        <end position="915"/>
    </location>
</feature>
<evidence type="ECO:0000256" key="14">
    <source>
        <dbReference type="ARBA" id="ARBA00058985"/>
    </source>
</evidence>
<dbReference type="SUPFAM" id="SSF56672">
    <property type="entry name" value="DNA/RNA polymerases"/>
    <property type="match status" value="1"/>
</dbReference>
<feature type="region of interest" description="Disordered" evidence="16">
    <location>
        <begin position="973"/>
        <end position="1013"/>
    </location>
</feature>
<feature type="compositionally biased region" description="Polar residues" evidence="16">
    <location>
        <begin position="292"/>
        <end position="304"/>
    </location>
</feature>
<sequence>MDSDRYLGSEDPEFESALLDFDVDAATASSNNIPATASSSNIKRSREDDNLPIIPIALGGKTGDYRDGDQYQPVGFGEFGTYMHNKRKKLQVQNSSKLEGGETRLQLFKGLRIYINGYTESIGLGELRDLLILHGGTYVPYLDQKGLVTHIIATNLTPSKRKEFASYKVATPDWLVDSVKEGKLLDWREYSLLAPPKSTAPLRKAGFEEEVDRMGAETGQQSLFSMGLGKGPADKGKGKAKEPALARSPSKQHEKANIQTRESLAERGVRLAQAAIAEQQQVKLAAAPSFFQPRSGSSRLTTPVSPARPAPRSGKSSGPTTPARLPSNLPATTDSPHALTETSRSWLPQKKRDERTTALLNDPEWLAKHTSASEDFLEGYFAQSRLHHLSTFKEELKLLVASRQSGTTPLRKKRLTGTAADGRTIFHVDFDCFFVSAGLTKRPELRGKPVAVCHARGTGDGLSSTSEIASCSYEARALGRARELCPDILTMPFEFEMYKDFSLKFYNILLAHAHFLQAVSMDEALLEVEVCPTLSSDSDPALDLAHRIRAEIFEATGCPASIGISHNITLARLATRKAKPASAYHLLHDEVPDFLAPLDVDSLPGIGYNLRHKLRSELGVATVGDLLKIRPSELARVIGSQNGQKFGAFAKGIDDRELEAGKPRKSVSAEVNYGIRFEQGRDDQVERFLRALGEETAKRLRHEGLKARQLTLKVMTRHPEAPVDTPKLLGHGWVITENKNSNVAGAGGSATDNGEIIGETAWKLMRAMNAPAHELRGIGIQLQKLEKDGRPVDVVREKGQATLSFGAAPKPAPTRQSSPQASSSRNPRPLSPTLIDLSSSQPQQARPPTVTVSSSPKEQHPPLARQQSLAPPPPKQAHASKPDQDVLVLDDSDTGDDATPPVPAVSPTRSRSTRSISRKSDPYIPNMFRSSKKNAAPPPPTASQVSDADLEYYGIDPEFYHALDRQSRMEVLADVRRTRPPPTPSKRKKTAPTPPPPPAAGGSSAAFTSAPPPPMVIVLPPSPTDINDGALASMDIPRDVWAVLGKATQLEHLDHHKARQSRLVVGDRHKRDGQTASRSTAAIREVSIRPEPRFKRLTDVNDIRDKIEQWVGGGTHALCNDDLDSFARYLERCVSREHGHDSRKAVELLQWWAYLLQDEFGKREDAEGRARAWWEGYERTVERVEYLVQKETGCRLVL</sequence>
<comment type="similarity">
    <text evidence="3">Belongs to the DNA polymerase type-Y family.</text>
</comment>
<evidence type="ECO:0000256" key="13">
    <source>
        <dbReference type="ARBA" id="ARBA00023242"/>
    </source>
</evidence>
<dbReference type="PANTHER" id="PTHR45990">
    <property type="entry name" value="DNA REPAIR PROTEIN REV1"/>
    <property type="match status" value="1"/>
</dbReference>
<evidence type="ECO:0000259" key="17">
    <source>
        <dbReference type="PROSITE" id="PS50172"/>
    </source>
</evidence>
<feature type="compositionally biased region" description="Polar residues" evidence="16">
    <location>
        <begin position="329"/>
        <end position="346"/>
    </location>
</feature>
<dbReference type="Pfam" id="PF00817">
    <property type="entry name" value="IMS"/>
    <property type="match status" value="1"/>
</dbReference>
<evidence type="ECO:0000256" key="10">
    <source>
        <dbReference type="ARBA" id="ARBA00022842"/>
    </source>
</evidence>
<dbReference type="Proteomes" id="UP000243876">
    <property type="component" value="Unassembled WGS sequence"/>
</dbReference>
<feature type="region of interest" description="Disordered" evidence="16">
    <location>
        <begin position="1061"/>
        <end position="1080"/>
    </location>
</feature>
<evidence type="ECO:0000256" key="1">
    <source>
        <dbReference type="ARBA" id="ARBA00001946"/>
    </source>
</evidence>
<dbReference type="Gene3D" id="3.30.1490.100">
    <property type="entry name" value="DNA polymerase, Y-family, little finger domain"/>
    <property type="match status" value="1"/>
</dbReference>
<dbReference type="Gene3D" id="1.10.150.20">
    <property type="entry name" value="5' to 3' exonuclease, C-terminal subdomain"/>
    <property type="match status" value="1"/>
</dbReference>
<keyword evidence="8" id="KW-0479">Metal-binding</keyword>
<dbReference type="InterPro" id="IPR043502">
    <property type="entry name" value="DNA/RNA_pol_sf"/>
</dbReference>
<dbReference type="FunFam" id="3.30.1490.100:FF:000001">
    <property type="entry name" value="DNA repair protein REV1"/>
    <property type="match status" value="1"/>
</dbReference>
<comment type="subcellular location">
    <subcellularLocation>
        <location evidence="2">Nucleus</location>
    </subcellularLocation>
</comment>
<dbReference type="InterPro" id="IPR036420">
    <property type="entry name" value="BRCT_dom_sf"/>
</dbReference>
<evidence type="ECO:0000256" key="9">
    <source>
        <dbReference type="ARBA" id="ARBA00022763"/>
    </source>
</evidence>
<evidence type="ECO:0000256" key="8">
    <source>
        <dbReference type="ARBA" id="ARBA00022723"/>
    </source>
</evidence>
<dbReference type="InterPro" id="IPR043128">
    <property type="entry name" value="Rev_trsase/Diguanyl_cyclase"/>
</dbReference>
<dbReference type="AlphaFoldDB" id="A0A0D6EL00"/>
<keyword evidence="6" id="KW-0808">Transferase</keyword>
<keyword evidence="13" id="KW-0539">Nucleus</keyword>
<keyword evidence="10" id="KW-0460">Magnesium</keyword>
<dbReference type="Pfam" id="PF16589">
    <property type="entry name" value="BRCT_2"/>
    <property type="match status" value="1"/>
</dbReference>
<dbReference type="InterPro" id="IPR001126">
    <property type="entry name" value="UmuC"/>
</dbReference>
<dbReference type="Pfam" id="PF21999">
    <property type="entry name" value="IMS_HHH_1"/>
    <property type="match status" value="1"/>
</dbReference>
<evidence type="ECO:0000256" key="15">
    <source>
        <dbReference type="ARBA" id="ARBA00081902"/>
    </source>
</evidence>